<sequence length="104" mass="10929">MMKKSIALICFALCTGAGSAAQAANNGDAACTQLSSDIAARSALFVKVADAAPDLTDIIPSAPAAVRQRVHDKTLALHNIANEIWSLRTRMAYLDCTQAGTFAY</sequence>
<name>A0A7L9U0L7_9BURK</name>
<keyword evidence="1" id="KW-0732">Signal</keyword>
<protein>
    <recommendedName>
        <fullName evidence="4">UrcA family protein</fullName>
    </recommendedName>
</protein>
<reference evidence="2 3" key="1">
    <citation type="submission" date="2020-10" db="EMBL/GenBank/DDBJ databases">
        <title>Genome sequencing of Massilia sp. LPB0304.</title>
        <authorList>
            <person name="Kim J."/>
        </authorList>
    </citation>
    <scope>NUCLEOTIDE SEQUENCE [LARGE SCALE GENOMIC DNA]</scope>
    <source>
        <strain evidence="2 3">LPB0304</strain>
    </source>
</reference>
<gene>
    <name evidence="2" type="ORF">LPB04_16130</name>
</gene>
<evidence type="ECO:0000256" key="1">
    <source>
        <dbReference type="SAM" id="SignalP"/>
    </source>
</evidence>
<keyword evidence="3" id="KW-1185">Reference proteome</keyword>
<organism evidence="2 3">
    <name type="scientific">Massilia litorea</name>
    <dbReference type="NCBI Taxonomy" id="2769491"/>
    <lineage>
        <taxon>Bacteria</taxon>
        <taxon>Pseudomonadati</taxon>
        <taxon>Pseudomonadota</taxon>
        <taxon>Betaproteobacteria</taxon>
        <taxon>Burkholderiales</taxon>
        <taxon>Oxalobacteraceae</taxon>
        <taxon>Telluria group</taxon>
        <taxon>Massilia</taxon>
    </lineage>
</organism>
<evidence type="ECO:0008006" key="4">
    <source>
        <dbReference type="Google" id="ProtNLM"/>
    </source>
</evidence>
<accession>A0A7L9U0L7</accession>
<dbReference type="Proteomes" id="UP000593875">
    <property type="component" value="Chromosome"/>
</dbReference>
<dbReference type="EMBL" id="CP062941">
    <property type="protein sequence ID" value="QOL48488.1"/>
    <property type="molecule type" value="Genomic_DNA"/>
</dbReference>
<feature type="signal peptide" evidence="1">
    <location>
        <begin position="1"/>
        <end position="23"/>
    </location>
</feature>
<proteinExistence type="predicted"/>
<dbReference type="RefSeq" id="WP_193685531.1">
    <property type="nucleotide sequence ID" value="NZ_CP062941.1"/>
</dbReference>
<dbReference type="AlphaFoldDB" id="A0A7L9U0L7"/>
<evidence type="ECO:0000313" key="3">
    <source>
        <dbReference type="Proteomes" id="UP000593875"/>
    </source>
</evidence>
<dbReference type="KEGG" id="mlir:LPB04_16130"/>
<feature type="chain" id="PRO_5032450203" description="UrcA family protein" evidence="1">
    <location>
        <begin position="24"/>
        <end position="104"/>
    </location>
</feature>
<evidence type="ECO:0000313" key="2">
    <source>
        <dbReference type="EMBL" id="QOL48488.1"/>
    </source>
</evidence>